<name>A0A0H3I8R0_PECPM</name>
<evidence type="ECO:0000256" key="5">
    <source>
        <dbReference type="ARBA" id="ARBA00022989"/>
    </source>
</evidence>
<dbReference type="OMA" id="PGLWLMV"/>
<evidence type="ECO:0000313" key="13">
    <source>
        <dbReference type="Proteomes" id="UP001194579"/>
    </source>
</evidence>
<dbReference type="KEGG" id="ppar:A8F97_07140"/>
<keyword evidence="5 7" id="KW-1133">Transmembrane helix</keyword>
<dbReference type="GeneID" id="45849235"/>
<evidence type="ECO:0000313" key="11">
    <source>
        <dbReference type="Proteomes" id="UP000008044"/>
    </source>
</evidence>
<evidence type="ECO:0000256" key="7">
    <source>
        <dbReference type="HAMAP-Rule" id="MF_01067"/>
    </source>
</evidence>
<organism evidence="8 11">
    <name type="scientific">Pectobacterium parmentieri</name>
    <dbReference type="NCBI Taxonomy" id="1905730"/>
    <lineage>
        <taxon>Bacteria</taxon>
        <taxon>Pseudomonadati</taxon>
        <taxon>Pseudomonadota</taxon>
        <taxon>Gammaproteobacteria</taxon>
        <taxon>Enterobacterales</taxon>
        <taxon>Pectobacteriaceae</taxon>
        <taxon>Pectobacterium</taxon>
    </lineage>
</organism>
<evidence type="ECO:0000256" key="2">
    <source>
        <dbReference type="ARBA" id="ARBA00005633"/>
    </source>
</evidence>
<dbReference type="OrthoDB" id="6454524at2"/>
<accession>A0A0H3I8R0</accession>
<dbReference type="Proteomes" id="UP000008044">
    <property type="component" value="Chromosome"/>
</dbReference>
<comment type="similarity">
    <text evidence="2 7">Belongs to the UPF0259 family.</text>
</comment>
<dbReference type="KEGG" id="pec:W5S_2243"/>
<dbReference type="GO" id="GO:0005886">
    <property type="term" value="C:plasma membrane"/>
    <property type="evidence" value="ECO:0007669"/>
    <property type="project" value="UniProtKB-SubCell"/>
</dbReference>
<reference evidence="10 12" key="3">
    <citation type="journal article" date="2018" name="BMC Genomics">
        <title>High genomic variability in the plant pathogenic bacterium Pectobacterium parmentieri deciphered from de novo assembled complete genomes.</title>
        <authorList>
            <person name="Zoledowska S."/>
            <person name="Motyka-Pomagruk A."/>
            <person name="Sledz W."/>
            <person name="Mengoni A."/>
            <person name="Lojkowska E."/>
        </authorList>
    </citation>
    <scope>NUCLEOTIDE SEQUENCE [LARGE SCALE GENOMIC DNA]</scope>
    <source>
        <strain evidence="10 12">IFB5626</strain>
    </source>
</reference>
<evidence type="ECO:0000256" key="6">
    <source>
        <dbReference type="ARBA" id="ARBA00023136"/>
    </source>
</evidence>
<evidence type="ECO:0000313" key="8">
    <source>
        <dbReference type="EMBL" id="AFI90331.1"/>
    </source>
</evidence>
<comment type="subcellular location">
    <subcellularLocation>
        <location evidence="1 7">Cell inner membrane</location>
        <topology evidence="1 7">Multi-pass membrane protein</topology>
    </subcellularLocation>
</comment>
<evidence type="ECO:0000256" key="3">
    <source>
        <dbReference type="ARBA" id="ARBA00022475"/>
    </source>
</evidence>
<evidence type="ECO:0000256" key="1">
    <source>
        <dbReference type="ARBA" id="ARBA00004429"/>
    </source>
</evidence>
<sequence length="251" mass="27339">MPITANALYRDAMNFTRNQFISILMMSLLTAFITVIMNNVFLPSVDELQILLHSINDDFPASAKLGLMDLVQQLTPEQKNVLLKISAADIFSTLVGNSLLVGGVLMLIQLVSNGQRTSALRAIGASTPFLLKLFIFLLLCTFLIPLGIVLFIVPGILLAIALCLSPVIMVADKSGVFHAIKLSARLAYDNLRITASAIVTWMLTKIVILLLVSLLPISSPTVMAVVLNGLGNLISAILLIYLFRLYMLLRA</sequence>
<evidence type="ECO:0000256" key="4">
    <source>
        <dbReference type="ARBA" id="ARBA00022692"/>
    </source>
</evidence>
<gene>
    <name evidence="8" type="ordered locus">W5S_2243</name>
    <name evidence="10" type="ORF">C5E00_05825</name>
    <name evidence="9" type="ORF">F6Q06_10350</name>
</gene>
<dbReference type="HOGENOM" id="CLU_073287_0_0_6"/>
<keyword evidence="7" id="KW-0997">Cell inner membrane</keyword>
<dbReference type="EMBL" id="PSZG01000001">
    <property type="protein sequence ID" value="RKO76338.1"/>
    <property type="molecule type" value="Genomic_DNA"/>
</dbReference>
<dbReference type="EMBL" id="WABS01000017">
    <property type="protein sequence ID" value="MBI0554886.1"/>
    <property type="molecule type" value="Genomic_DNA"/>
</dbReference>
<dbReference type="STRING" id="1905730.W5S_2243"/>
<dbReference type="RefSeq" id="WP_014699918.1">
    <property type="nucleotide sequence ID" value="NC_017845.1"/>
</dbReference>
<feature type="transmembrane region" description="Helical" evidence="7">
    <location>
        <begin position="150"/>
        <end position="171"/>
    </location>
</feature>
<keyword evidence="4 7" id="KW-0812">Transmembrane</keyword>
<feature type="transmembrane region" description="Helical" evidence="7">
    <location>
        <begin position="191"/>
        <end position="215"/>
    </location>
</feature>
<feature type="transmembrane region" description="Helical" evidence="7">
    <location>
        <begin position="20"/>
        <end position="42"/>
    </location>
</feature>
<dbReference type="Pfam" id="PF06790">
    <property type="entry name" value="UPF0259"/>
    <property type="match status" value="1"/>
</dbReference>
<protein>
    <recommendedName>
        <fullName evidence="7">UPF0259 membrane protein W5S_2243</fullName>
    </recommendedName>
</protein>
<feature type="transmembrane region" description="Helical" evidence="7">
    <location>
        <begin position="123"/>
        <end position="144"/>
    </location>
</feature>
<dbReference type="InterPro" id="IPR009627">
    <property type="entry name" value="UPF0259"/>
</dbReference>
<reference evidence="13" key="4">
    <citation type="submission" date="2023-07" db="EMBL/GenBank/DDBJ databases">
        <title>Identification of Pectobacterium versatile causing blackleg of potato from New York State with a whole genome sequencing approach.</title>
        <authorList>
            <person name="Ma X."/>
            <person name="Swingle B."/>
        </authorList>
    </citation>
    <scope>NUCLEOTIDE SEQUENCE [LARGE SCALE GENOMIC DNA]</scope>
    <source>
        <strain evidence="13">NY1588A</strain>
    </source>
</reference>
<dbReference type="eggNOG" id="ENOG502Z96Y">
    <property type="taxonomic scope" value="Bacteria"/>
</dbReference>
<dbReference type="Proteomes" id="UP000269665">
    <property type="component" value="Unassembled WGS sequence"/>
</dbReference>
<dbReference type="AlphaFoldDB" id="A0A0H3I8R0"/>
<dbReference type="PATRIC" id="fig|1166016.3.peg.2259"/>
<reference evidence="9" key="5">
    <citation type="submission" date="2024-05" db="EMBL/GenBank/DDBJ databases">
        <title>Identification of Pectobacterium versatile causing blackleg of potato from New York State with a whole genome sequencing approach.</title>
        <authorList>
            <person name="Ma X."/>
            <person name="Swingle B."/>
        </authorList>
    </citation>
    <scope>NUCLEOTIDE SEQUENCE</scope>
    <source>
        <strain evidence="9">NY1588A</strain>
    </source>
</reference>
<keyword evidence="6 7" id="KW-0472">Membrane</keyword>
<keyword evidence="13" id="KW-1185">Reference proteome</keyword>
<proteinExistence type="inferred from homology"/>
<dbReference type="NCBIfam" id="NF002774">
    <property type="entry name" value="PRK02868.1"/>
    <property type="match status" value="1"/>
</dbReference>
<dbReference type="EMBL" id="CP003415">
    <property type="protein sequence ID" value="AFI90331.1"/>
    <property type="molecule type" value="Genomic_DNA"/>
</dbReference>
<reference evidence="8 11" key="1">
    <citation type="journal article" date="2012" name="J. Bacteriol.">
        <title>Genome sequence of Pectobacterium sp. strain SCC3193.</title>
        <authorList>
            <person name="Koskinen J.P."/>
            <person name="Laine P."/>
            <person name="Niemi O."/>
            <person name="Nykyri J."/>
            <person name="Harjunpaa H."/>
            <person name="Auvinen P."/>
            <person name="Paulin L."/>
            <person name="Pirhonen M."/>
            <person name="Palva T."/>
            <person name="Holm L."/>
        </authorList>
    </citation>
    <scope>NUCLEOTIDE SEQUENCE [LARGE SCALE GENOMIC DNA]</scope>
    <source>
        <strain evidence="8 11">SCC3193</strain>
    </source>
</reference>
<feature type="transmembrane region" description="Helical" evidence="7">
    <location>
        <begin position="90"/>
        <end position="111"/>
    </location>
</feature>
<evidence type="ECO:0000313" key="9">
    <source>
        <dbReference type="EMBL" id="MBI0554886.1"/>
    </source>
</evidence>
<reference evidence="8" key="2">
    <citation type="submission" date="2012-03" db="EMBL/GenBank/DDBJ databases">
        <authorList>
            <person name="Koskinen P."/>
            <person name="Laine P."/>
            <person name="Niemi O."/>
            <person name="Nykyri J."/>
            <person name="Harjunpaa H."/>
            <person name="Auvinen P."/>
            <person name="Paulin L."/>
            <person name="Pirhonen M."/>
            <person name="Palva T."/>
            <person name="Holm L."/>
        </authorList>
    </citation>
    <scope>NUCLEOTIDE SEQUENCE</scope>
    <source>
        <strain evidence="8">SCC3193</strain>
    </source>
</reference>
<feature type="transmembrane region" description="Helical" evidence="7">
    <location>
        <begin position="221"/>
        <end position="243"/>
    </location>
</feature>
<keyword evidence="3 7" id="KW-1003">Cell membrane</keyword>
<dbReference type="Proteomes" id="UP001194579">
    <property type="component" value="Unassembled WGS sequence"/>
</dbReference>
<evidence type="ECO:0000313" key="10">
    <source>
        <dbReference type="EMBL" id="RKO76338.1"/>
    </source>
</evidence>
<evidence type="ECO:0000313" key="12">
    <source>
        <dbReference type="Proteomes" id="UP000269665"/>
    </source>
</evidence>
<dbReference type="HAMAP" id="MF_01067">
    <property type="entry name" value="UPF0259"/>
    <property type="match status" value="1"/>
</dbReference>